<evidence type="ECO:0000256" key="3">
    <source>
        <dbReference type="ARBA" id="ARBA00019693"/>
    </source>
</evidence>
<dbReference type="GO" id="GO:0016592">
    <property type="term" value="C:mediator complex"/>
    <property type="evidence" value="ECO:0007669"/>
    <property type="project" value="InterPro"/>
</dbReference>
<sequence>MFETYSVKMVKMDASNITSKTSSLKALILKAWRERWTDIQWGINIKTILPRGVSGDLYNLADCILQQAMVGCGANQLVISYLKHSLASHLVSYAAVLQRIAKFDAFHKPHCIASLLEFLESFLDSITCRSKMEEEVLAFAVSSIILWLLQVYHYSLSKYPSSNPIQSQELLEKSTSLLNAIVHSDFLLAMFYLAKQNDPDEYNEVTKKCQEITTFMMMNTQFKAPVTIHETLQKICNMDIDKIAPLNNKTETVTHCLEALIAVNVLANPSADMQQLSSQLLMVQRLKSYSLSTLYCELIRACFIALNDASKDASKQAIWAAFTFLKLPQVIHYLHNICGTTNKDGEYSTEVVEAFEKLLQSTPLLDVVDAKNSCNCVMSLLDPLVKLNVVAESQLAYFNQKRETKDSMLQKLEPTGLQGSVPAYFVTRAEPTLAGILKTMGGDFHKTQDSLHAMLCQIVGGTTLDTILAVATVEGKLKLFVSRLIKFNEFALISASEKNAPQSKVYIFDISFLILCSIVQDYGAEAVLDENGDSFFEQWVRECMPQKGVHKSPEQILQKCDSQVIDIFIHHLSAPDFDFKNTNLKPHDLCINVCGVIKEILFAWEQGSISAADLKRMLDSLRQKMASLAVCASSWLCAYVNVVHQDAILKPINIIQQFLSAPSEVELTQIDNFKERAILMCQIIRKLQYDIHPPSVPKAKTLNLSHYIVSKQPILEQLQSVWDDIKTRGYLHIDATHIIESLLNTAGPVWLVTNLLKQTLKFRYQDDLDRSVDIVVAIFHLDIEKCSQALLLYVLPQYLYNAKLCNELVEPQSAILAKLCVYCIYAALEHSISRKVTTSRKRRHDDTEDLDAICSSNKVRRLNDNTSDALYYSQGQSMGIIIKEPLQSALEMLFKSFSQLAGKNGDVTPQTQFIFEFISYAVQCGQDRAQVVLQKMPSEIVPTLIKALPDNFNTGLILRLYDLSTPYGRKDTARDLCLLRNMRLRPE</sequence>
<proteinExistence type="inferred from homology"/>
<dbReference type="GO" id="GO:0003712">
    <property type="term" value="F:transcription coregulator activity"/>
    <property type="evidence" value="ECO:0007669"/>
    <property type="project" value="TreeGrafter"/>
</dbReference>
<dbReference type="GO" id="GO:0060261">
    <property type="term" value="P:positive regulation of transcription initiation by RNA polymerase II"/>
    <property type="evidence" value="ECO:0007669"/>
    <property type="project" value="TreeGrafter"/>
</dbReference>
<dbReference type="Pfam" id="PF11277">
    <property type="entry name" value="Med24_N"/>
    <property type="match status" value="1"/>
</dbReference>
<reference evidence="9" key="1">
    <citation type="submission" date="2021-09" db="EMBL/GenBank/DDBJ databases">
        <authorList>
            <person name="Martin H S."/>
        </authorList>
    </citation>
    <scope>NUCLEOTIDE SEQUENCE</scope>
</reference>
<organism evidence="9 10">
    <name type="scientific">Danaus chrysippus</name>
    <name type="common">African queen</name>
    <dbReference type="NCBI Taxonomy" id="151541"/>
    <lineage>
        <taxon>Eukaryota</taxon>
        <taxon>Metazoa</taxon>
        <taxon>Ecdysozoa</taxon>
        <taxon>Arthropoda</taxon>
        <taxon>Hexapoda</taxon>
        <taxon>Insecta</taxon>
        <taxon>Pterygota</taxon>
        <taxon>Neoptera</taxon>
        <taxon>Endopterygota</taxon>
        <taxon>Lepidoptera</taxon>
        <taxon>Glossata</taxon>
        <taxon>Ditrysia</taxon>
        <taxon>Papilionoidea</taxon>
        <taxon>Nymphalidae</taxon>
        <taxon>Danainae</taxon>
        <taxon>Danaini</taxon>
        <taxon>Danaina</taxon>
        <taxon>Danaus</taxon>
        <taxon>Anosia</taxon>
    </lineage>
</organism>
<evidence type="ECO:0000313" key="9">
    <source>
        <dbReference type="EMBL" id="CAG9567933.1"/>
    </source>
</evidence>
<keyword evidence="10" id="KW-1185">Reference proteome</keyword>
<evidence type="ECO:0000256" key="6">
    <source>
        <dbReference type="ARBA" id="ARBA00023163"/>
    </source>
</evidence>
<gene>
    <name evidence="9" type="ORF">DCHRY22_LOCUS8003</name>
</gene>
<accession>A0A8J2W4P9</accession>
<comment type="similarity">
    <text evidence="2">Belongs to the Mediator complex subunit 24 family.</text>
</comment>
<dbReference type="AlphaFoldDB" id="A0A8J2W4P9"/>
<dbReference type="PANTHER" id="PTHR12898">
    <property type="entry name" value="MEDIATOR OF RNA POLYMERASE II TRANSCRIPTION SUBUNIT 24"/>
    <property type="match status" value="1"/>
</dbReference>
<dbReference type="Proteomes" id="UP000789524">
    <property type="component" value="Unassembled WGS sequence"/>
</dbReference>
<keyword evidence="5" id="KW-0010">Activator</keyword>
<name>A0A8J2W4P9_9NEOP</name>
<evidence type="ECO:0000256" key="5">
    <source>
        <dbReference type="ARBA" id="ARBA00023159"/>
    </source>
</evidence>
<dbReference type="InterPro" id="IPR021429">
    <property type="entry name" value="Mediator_Med24"/>
</dbReference>
<comment type="subcellular location">
    <subcellularLocation>
        <location evidence="1">Nucleus</location>
    </subcellularLocation>
</comment>
<evidence type="ECO:0000256" key="4">
    <source>
        <dbReference type="ARBA" id="ARBA00023015"/>
    </source>
</evidence>
<evidence type="ECO:0000256" key="7">
    <source>
        <dbReference type="ARBA" id="ARBA00023242"/>
    </source>
</evidence>
<keyword evidence="6" id="KW-0804">Transcription</keyword>
<evidence type="ECO:0000256" key="1">
    <source>
        <dbReference type="ARBA" id="ARBA00004123"/>
    </source>
</evidence>
<dbReference type="EMBL" id="CAKASE010000059">
    <property type="protein sequence ID" value="CAG9567933.1"/>
    <property type="molecule type" value="Genomic_DNA"/>
</dbReference>
<evidence type="ECO:0000313" key="10">
    <source>
        <dbReference type="Proteomes" id="UP000789524"/>
    </source>
</evidence>
<evidence type="ECO:0000256" key="2">
    <source>
        <dbReference type="ARBA" id="ARBA00007864"/>
    </source>
</evidence>
<evidence type="ECO:0000256" key="8">
    <source>
        <dbReference type="ARBA" id="ARBA00031960"/>
    </source>
</evidence>
<comment type="caution">
    <text evidence="9">The sequence shown here is derived from an EMBL/GenBank/DDBJ whole genome shotgun (WGS) entry which is preliminary data.</text>
</comment>
<keyword evidence="7" id="KW-0539">Nucleus</keyword>
<dbReference type="PANTHER" id="PTHR12898:SF1">
    <property type="entry name" value="MEDIATOR OF RNA POLYMERASE II TRANSCRIPTION SUBUNIT 24"/>
    <property type="match status" value="1"/>
</dbReference>
<dbReference type="OrthoDB" id="21216at2759"/>
<keyword evidence="4" id="KW-0805">Transcription regulation</keyword>
<protein>
    <recommendedName>
        <fullName evidence="3">Mediator of RNA polymerase II transcription subunit 24</fullName>
    </recommendedName>
    <alternativeName>
        <fullName evidence="8">Mediator complex subunit 24</fullName>
    </alternativeName>
</protein>